<evidence type="ECO:0000256" key="1">
    <source>
        <dbReference type="ARBA" id="ARBA00005568"/>
    </source>
</evidence>
<keyword evidence="3" id="KW-0456">Lyase</keyword>
<dbReference type="GO" id="GO:0046872">
    <property type="term" value="F:metal ion binding"/>
    <property type="evidence" value="ECO:0007669"/>
    <property type="project" value="UniProtKB-KW"/>
</dbReference>
<dbReference type="OrthoDB" id="1621678at2759"/>
<accession>A0A9W7Y6M5</accession>
<feature type="domain" description="HpcH/HpaI aldolase/citrate lyase" evidence="5">
    <location>
        <begin position="37"/>
        <end position="236"/>
    </location>
</feature>
<dbReference type="InterPro" id="IPR050251">
    <property type="entry name" value="HpcH-HpaI_aldolase"/>
</dbReference>
<dbReference type="SUPFAM" id="SSF51621">
    <property type="entry name" value="Phosphoenolpyruvate/pyruvate domain"/>
    <property type="match status" value="1"/>
</dbReference>
<comment type="caution">
    <text evidence="6">The sequence shown here is derived from an EMBL/GenBank/DDBJ whole genome shotgun (WGS) entry which is preliminary data.</text>
</comment>
<evidence type="ECO:0000259" key="5">
    <source>
        <dbReference type="Pfam" id="PF03328"/>
    </source>
</evidence>
<dbReference type="InterPro" id="IPR040442">
    <property type="entry name" value="Pyrv_kinase-like_dom_sf"/>
</dbReference>
<dbReference type="InterPro" id="IPR015813">
    <property type="entry name" value="Pyrv/PenolPyrv_kinase-like_dom"/>
</dbReference>
<dbReference type="EMBL" id="JANBOJ010000011">
    <property type="protein sequence ID" value="KAJ1725163.1"/>
    <property type="molecule type" value="Genomic_DNA"/>
</dbReference>
<name>A0A9W7Y6M5_9FUNG</name>
<gene>
    <name evidence="6" type="ORF">LPJ53_000659</name>
</gene>
<dbReference type="Proteomes" id="UP001149813">
    <property type="component" value="Unassembled WGS sequence"/>
</dbReference>
<comment type="similarity">
    <text evidence="1">Belongs to the HpcH/HpaI aldolase family.</text>
</comment>
<dbReference type="PANTHER" id="PTHR30502">
    <property type="entry name" value="2-KETO-3-DEOXY-L-RHAMNONATE ALDOLASE"/>
    <property type="match status" value="1"/>
</dbReference>
<dbReference type="GO" id="GO:0016832">
    <property type="term" value="F:aldehyde-lyase activity"/>
    <property type="evidence" value="ECO:0007669"/>
    <property type="project" value="TreeGrafter"/>
</dbReference>
<dbReference type="PANTHER" id="PTHR30502:SF0">
    <property type="entry name" value="PHOSPHOENOLPYRUVATE CARBOXYLASE FAMILY PROTEIN"/>
    <property type="match status" value="1"/>
</dbReference>
<proteinExistence type="inferred from homology"/>
<dbReference type="GO" id="GO:0005737">
    <property type="term" value="C:cytoplasm"/>
    <property type="evidence" value="ECO:0007669"/>
    <property type="project" value="TreeGrafter"/>
</dbReference>
<dbReference type="AlphaFoldDB" id="A0A9W7Y6M5"/>
<keyword evidence="2" id="KW-0479">Metal-binding</keyword>
<sequence length="282" mass="30685">MQQQAGHYPQASSPRTNPSGAQYNRLKGMLQQRIPVFGVWLTIPSPITARMLATQGFDWACIDMEHSPTNPALMTEMVAAVASSGTCTPIVRVPSHAPEWFKWALDAGAHGVIVPMVNTADEMRNIAKMCRYPPVGKRSMGAFYAPGAFNLRGSRAMTEYIERASKDILVIPQIESAEGVENLGSIIKEGGFDALFVGPYDLNASIRAAPDMQYQEALEYIEKTTSACDIPLGIYASSGNAAWKRKQDGYTMLVAASDIDCLSSSAAENLDRARGSGRQFIR</sequence>
<evidence type="ECO:0000313" key="7">
    <source>
        <dbReference type="Proteomes" id="UP001149813"/>
    </source>
</evidence>
<evidence type="ECO:0000256" key="4">
    <source>
        <dbReference type="SAM" id="MobiDB-lite"/>
    </source>
</evidence>
<keyword evidence="7" id="KW-1185">Reference proteome</keyword>
<evidence type="ECO:0000313" key="6">
    <source>
        <dbReference type="EMBL" id="KAJ1725163.1"/>
    </source>
</evidence>
<dbReference type="Pfam" id="PF03328">
    <property type="entry name" value="HpcH_HpaI"/>
    <property type="match status" value="1"/>
</dbReference>
<evidence type="ECO:0000256" key="2">
    <source>
        <dbReference type="ARBA" id="ARBA00022723"/>
    </source>
</evidence>
<feature type="region of interest" description="Disordered" evidence="4">
    <location>
        <begin position="1"/>
        <end position="22"/>
    </location>
</feature>
<evidence type="ECO:0000256" key="3">
    <source>
        <dbReference type="ARBA" id="ARBA00023239"/>
    </source>
</evidence>
<reference evidence="6" key="1">
    <citation type="submission" date="2022-07" db="EMBL/GenBank/DDBJ databases">
        <title>Phylogenomic reconstructions and comparative analyses of Kickxellomycotina fungi.</title>
        <authorList>
            <person name="Reynolds N.K."/>
            <person name="Stajich J.E."/>
            <person name="Barry K."/>
            <person name="Grigoriev I.V."/>
            <person name="Crous P."/>
            <person name="Smith M.E."/>
        </authorList>
    </citation>
    <scope>NUCLEOTIDE SEQUENCE</scope>
    <source>
        <strain evidence="6">NBRC 32514</strain>
    </source>
</reference>
<organism evidence="6 7">
    <name type="scientific">Coemansia erecta</name>
    <dbReference type="NCBI Taxonomy" id="147472"/>
    <lineage>
        <taxon>Eukaryota</taxon>
        <taxon>Fungi</taxon>
        <taxon>Fungi incertae sedis</taxon>
        <taxon>Zoopagomycota</taxon>
        <taxon>Kickxellomycotina</taxon>
        <taxon>Kickxellomycetes</taxon>
        <taxon>Kickxellales</taxon>
        <taxon>Kickxellaceae</taxon>
        <taxon>Coemansia</taxon>
    </lineage>
</organism>
<protein>
    <recommendedName>
        <fullName evidence="5">HpcH/HpaI aldolase/citrate lyase domain-containing protein</fullName>
    </recommendedName>
</protein>
<dbReference type="Gene3D" id="3.20.20.60">
    <property type="entry name" value="Phosphoenolpyruvate-binding domains"/>
    <property type="match status" value="1"/>
</dbReference>
<dbReference type="InterPro" id="IPR005000">
    <property type="entry name" value="Aldolase/citrate-lyase_domain"/>
</dbReference>